<evidence type="ECO:0000313" key="2">
    <source>
        <dbReference type="EMBL" id="EXJ67649.1"/>
    </source>
</evidence>
<dbReference type="GO" id="GO:0016787">
    <property type="term" value="F:hydrolase activity"/>
    <property type="evidence" value="ECO:0007669"/>
    <property type="project" value="UniProtKB-KW"/>
</dbReference>
<accession>W9XB35</accession>
<dbReference type="GeneID" id="19193692"/>
<dbReference type="EMBL" id="AMGX01000015">
    <property type="protein sequence ID" value="EXJ67649.1"/>
    <property type="molecule type" value="Genomic_DNA"/>
</dbReference>
<dbReference type="Gene3D" id="3.30.379.10">
    <property type="entry name" value="Chitobiase/beta-hexosaminidase domain 2-like"/>
    <property type="match status" value="1"/>
</dbReference>
<keyword evidence="1" id="KW-0378">Hydrolase</keyword>
<dbReference type="AlphaFoldDB" id="W9XB35"/>
<comment type="caution">
    <text evidence="2">The sequence shown here is derived from an EMBL/GenBank/DDBJ whole genome shotgun (WGS) entry which is preliminary data.</text>
</comment>
<dbReference type="STRING" id="1182543.W9XB35"/>
<dbReference type="RefSeq" id="XP_007747765.1">
    <property type="nucleotide sequence ID" value="XM_007749575.1"/>
</dbReference>
<dbReference type="HOGENOM" id="CLU_2542394_0_0_1"/>
<protein>
    <submittedName>
        <fullName evidence="2">Uncharacterized protein</fullName>
    </submittedName>
</protein>
<organism evidence="2 3">
    <name type="scientific">Cladophialophora psammophila CBS 110553</name>
    <dbReference type="NCBI Taxonomy" id="1182543"/>
    <lineage>
        <taxon>Eukaryota</taxon>
        <taxon>Fungi</taxon>
        <taxon>Dikarya</taxon>
        <taxon>Ascomycota</taxon>
        <taxon>Pezizomycotina</taxon>
        <taxon>Eurotiomycetes</taxon>
        <taxon>Chaetothyriomycetidae</taxon>
        <taxon>Chaetothyriales</taxon>
        <taxon>Herpotrichiellaceae</taxon>
        <taxon>Cladophialophora</taxon>
    </lineage>
</organism>
<dbReference type="OrthoDB" id="4143810at2759"/>
<proteinExistence type="predicted"/>
<gene>
    <name evidence="2" type="ORF">A1O5_08995</name>
</gene>
<evidence type="ECO:0000256" key="1">
    <source>
        <dbReference type="ARBA" id="ARBA00022801"/>
    </source>
</evidence>
<name>W9XB35_9EURO</name>
<evidence type="ECO:0000313" key="3">
    <source>
        <dbReference type="Proteomes" id="UP000019471"/>
    </source>
</evidence>
<reference evidence="2 3" key="1">
    <citation type="submission" date="2013-03" db="EMBL/GenBank/DDBJ databases">
        <title>The Genome Sequence of Cladophialophora psammophila CBS 110553.</title>
        <authorList>
            <consortium name="The Broad Institute Genomics Platform"/>
            <person name="Cuomo C."/>
            <person name="de Hoog S."/>
            <person name="Gorbushina A."/>
            <person name="Walker B."/>
            <person name="Young S.K."/>
            <person name="Zeng Q."/>
            <person name="Gargeya S."/>
            <person name="Fitzgerald M."/>
            <person name="Haas B."/>
            <person name="Abouelleil A."/>
            <person name="Allen A.W."/>
            <person name="Alvarado L."/>
            <person name="Arachchi H.M."/>
            <person name="Berlin A.M."/>
            <person name="Chapman S.B."/>
            <person name="Gainer-Dewar J."/>
            <person name="Goldberg J."/>
            <person name="Griggs A."/>
            <person name="Gujja S."/>
            <person name="Hansen M."/>
            <person name="Howarth C."/>
            <person name="Imamovic A."/>
            <person name="Ireland A."/>
            <person name="Larimer J."/>
            <person name="McCowan C."/>
            <person name="Murphy C."/>
            <person name="Pearson M."/>
            <person name="Poon T.W."/>
            <person name="Priest M."/>
            <person name="Roberts A."/>
            <person name="Saif S."/>
            <person name="Shea T."/>
            <person name="Sisk P."/>
            <person name="Sykes S."/>
            <person name="Wortman J."/>
            <person name="Nusbaum C."/>
            <person name="Birren B."/>
        </authorList>
    </citation>
    <scope>NUCLEOTIDE SEQUENCE [LARGE SCALE GENOMIC DNA]</scope>
    <source>
        <strain evidence="2 3">CBS 110553</strain>
    </source>
</reference>
<dbReference type="Proteomes" id="UP000019471">
    <property type="component" value="Unassembled WGS sequence"/>
</dbReference>
<keyword evidence="3" id="KW-1185">Reference proteome</keyword>
<sequence>MKWAGVHRAAGDFAEYVGLVTILIGTVMTFDSSFSSQSASPVVIAGTVGKPSPIQALIQAGKIKADAIKECERAIKYRCYQSS</sequence>
<dbReference type="InterPro" id="IPR029018">
    <property type="entry name" value="Hex-like_dom2"/>
</dbReference>